<comment type="caution">
    <text evidence="12">The sequence shown here is derived from an EMBL/GenBank/DDBJ whole genome shotgun (WGS) entry which is preliminary data.</text>
</comment>
<feature type="transmembrane region" description="Helical" evidence="11">
    <location>
        <begin position="74"/>
        <end position="91"/>
    </location>
</feature>
<feature type="transmembrane region" description="Helical" evidence="11">
    <location>
        <begin position="371"/>
        <end position="392"/>
    </location>
</feature>
<comment type="subcellular location">
    <subcellularLocation>
        <location evidence="1">Membrane</location>
        <topology evidence="1">Multi-pass membrane protein</topology>
    </subcellularLocation>
</comment>
<dbReference type="InterPro" id="IPR001807">
    <property type="entry name" value="ClC"/>
</dbReference>
<keyword evidence="7" id="KW-0869">Chloride channel</keyword>
<dbReference type="GO" id="GO:0005254">
    <property type="term" value="F:chloride channel activity"/>
    <property type="evidence" value="ECO:0007669"/>
    <property type="project" value="UniProtKB-KW"/>
</dbReference>
<evidence type="ECO:0000313" key="13">
    <source>
        <dbReference type="Proteomes" id="UP000281975"/>
    </source>
</evidence>
<dbReference type="Proteomes" id="UP000281975">
    <property type="component" value="Unassembled WGS sequence"/>
</dbReference>
<sequence length="614" mass="65920">MPRYRLGITRFSLDHFRRRLASVDALPQLCLLAVLSGALTGLLMAAFRELIDVITLGFMPGGRSDDFEALPPPIRVLLPLAAVALIGVGLWRQPAAARKLGIGHVIERLTYHQGQMPLANWLNQWWVGAVTLIGGLSAGREGPAIHLGAGGSCWIGERLRLPHNSLRVLVGCGTAAGISASFNTPIAGVIFAMEVVMMEYTLTGFMPVILASATGAVVTQMIYGSMPAFTVPDTIEARLFDIPWIITMSLVIGLLAGGFIRLARLGPQLTRVPRWLRLLLAGSTTAVVAFWYPQVQGIGYDTVGSILTQTPALDVLLVVAVGKLALTALTLACGVPVGIVGPVLVCGAAIGALFGMAGLFLLPQLVHDPHLYAMLGMAAMMGAVLQAPLAAIMALIELTHNPDFILYGMLAVVVSGLTGRQVWHCRGFFISALFNQGLHPLQQPLTQALSRVAVPAVMERAVVRTRPRITRDQARTLLDSRPVWLMIGRGEDKSPVALAASDLARLVLGDNRDPAAEGKGEDAIPGVSRSRSRNHESGGAEEEAIEEIDLLAIPGQRLELASVDLQATLSEAFDCINEYGVDALYVQHTTAPMIRKVSGIITREAIENYYRYKR</sequence>
<evidence type="ECO:0000313" key="12">
    <source>
        <dbReference type="EMBL" id="RKR07257.1"/>
    </source>
</evidence>
<proteinExistence type="predicted"/>
<gene>
    <name evidence="12" type="ORF">C7446_0066</name>
</gene>
<keyword evidence="8" id="KW-0868">Chloride</keyword>
<dbReference type="EMBL" id="RBIN01000001">
    <property type="protein sequence ID" value="RKR07257.1"/>
    <property type="molecule type" value="Genomic_DNA"/>
</dbReference>
<dbReference type="PRINTS" id="PR00762">
    <property type="entry name" value="CLCHANNEL"/>
</dbReference>
<evidence type="ECO:0000256" key="10">
    <source>
        <dbReference type="SAM" id="MobiDB-lite"/>
    </source>
</evidence>
<evidence type="ECO:0000256" key="3">
    <source>
        <dbReference type="ARBA" id="ARBA00022692"/>
    </source>
</evidence>
<organism evidence="12 13">
    <name type="scientific">Kushneria sinocarnis</name>
    <dbReference type="NCBI Taxonomy" id="595502"/>
    <lineage>
        <taxon>Bacteria</taxon>
        <taxon>Pseudomonadati</taxon>
        <taxon>Pseudomonadota</taxon>
        <taxon>Gammaproteobacteria</taxon>
        <taxon>Oceanospirillales</taxon>
        <taxon>Halomonadaceae</taxon>
        <taxon>Kushneria</taxon>
    </lineage>
</organism>
<dbReference type="Pfam" id="PF00654">
    <property type="entry name" value="Voltage_CLC"/>
    <property type="match status" value="1"/>
</dbReference>
<keyword evidence="4 11" id="KW-1133">Transmembrane helix</keyword>
<keyword evidence="2" id="KW-0813">Transport</keyword>
<dbReference type="CDD" id="cd00400">
    <property type="entry name" value="Voltage_gated_ClC"/>
    <property type="match status" value="1"/>
</dbReference>
<evidence type="ECO:0000256" key="2">
    <source>
        <dbReference type="ARBA" id="ARBA00022448"/>
    </source>
</evidence>
<accession>A0A420X0H5</accession>
<dbReference type="PANTHER" id="PTHR43427:SF6">
    <property type="entry name" value="CHLORIDE CHANNEL PROTEIN CLC-E"/>
    <property type="match status" value="1"/>
</dbReference>
<keyword evidence="9" id="KW-0407">Ion channel</keyword>
<dbReference type="RefSeq" id="WP_245977575.1">
    <property type="nucleotide sequence ID" value="NZ_RBIN01000001.1"/>
</dbReference>
<evidence type="ECO:0000256" key="6">
    <source>
        <dbReference type="ARBA" id="ARBA00023136"/>
    </source>
</evidence>
<keyword evidence="5" id="KW-0406">Ion transport</keyword>
<dbReference type="AlphaFoldDB" id="A0A420X0H5"/>
<evidence type="ECO:0000256" key="11">
    <source>
        <dbReference type="SAM" id="Phobius"/>
    </source>
</evidence>
<dbReference type="InterPro" id="IPR050368">
    <property type="entry name" value="ClC-type_chloride_channel"/>
</dbReference>
<feature type="transmembrane region" description="Helical" evidence="11">
    <location>
        <begin position="312"/>
        <end position="332"/>
    </location>
</feature>
<feature type="transmembrane region" description="Helical" evidence="11">
    <location>
        <begin position="21"/>
        <end position="47"/>
    </location>
</feature>
<keyword evidence="13" id="KW-1185">Reference proteome</keyword>
<feature type="region of interest" description="Disordered" evidence="10">
    <location>
        <begin position="514"/>
        <end position="542"/>
    </location>
</feature>
<feature type="transmembrane region" description="Helical" evidence="11">
    <location>
        <begin position="404"/>
        <end position="423"/>
    </location>
</feature>
<dbReference type="InterPro" id="IPR014743">
    <property type="entry name" value="Cl-channel_core"/>
</dbReference>
<evidence type="ECO:0000256" key="1">
    <source>
        <dbReference type="ARBA" id="ARBA00004141"/>
    </source>
</evidence>
<keyword evidence="6 11" id="KW-0472">Membrane</keyword>
<evidence type="ECO:0000256" key="7">
    <source>
        <dbReference type="ARBA" id="ARBA00023173"/>
    </source>
</evidence>
<evidence type="ECO:0000256" key="4">
    <source>
        <dbReference type="ARBA" id="ARBA00022989"/>
    </source>
</evidence>
<evidence type="ECO:0000256" key="5">
    <source>
        <dbReference type="ARBA" id="ARBA00023065"/>
    </source>
</evidence>
<evidence type="ECO:0000256" key="8">
    <source>
        <dbReference type="ARBA" id="ARBA00023214"/>
    </source>
</evidence>
<feature type="transmembrane region" description="Helical" evidence="11">
    <location>
        <begin position="275"/>
        <end position="292"/>
    </location>
</feature>
<feature type="transmembrane region" description="Helical" evidence="11">
    <location>
        <begin position="200"/>
        <end position="222"/>
    </location>
</feature>
<keyword evidence="3 11" id="KW-0812">Transmembrane</keyword>
<dbReference type="SUPFAM" id="SSF81340">
    <property type="entry name" value="Clc chloride channel"/>
    <property type="match status" value="1"/>
</dbReference>
<feature type="transmembrane region" description="Helical" evidence="11">
    <location>
        <begin position="339"/>
        <end position="365"/>
    </location>
</feature>
<name>A0A420X0H5_9GAMM</name>
<reference evidence="12 13" key="1">
    <citation type="submission" date="2018-10" db="EMBL/GenBank/DDBJ databases">
        <title>Genomic Encyclopedia of Type Strains, Phase IV (KMG-IV): sequencing the most valuable type-strain genomes for metagenomic binning, comparative biology and taxonomic classification.</title>
        <authorList>
            <person name="Goeker M."/>
        </authorList>
    </citation>
    <scope>NUCLEOTIDE SEQUENCE [LARGE SCALE GENOMIC DNA]</scope>
    <source>
        <strain evidence="12 13">DSM 23229</strain>
    </source>
</reference>
<dbReference type="Gene3D" id="1.10.3080.10">
    <property type="entry name" value="Clc chloride channel"/>
    <property type="match status" value="1"/>
</dbReference>
<dbReference type="PANTHER" id="PTHR43427">
    <property type="entry name" value="CHLORIDE CHANNEL PROTEIN CLC-E"/>
    <property type="match status" value="1"/>
</dbReference>
<protein>
    <submittedName>
        <fullName evidence="12">H+/Cl-antiporter ClcA</fullName>
    </submittedName>
</protein>
<evidence type="ECO:0000256" key="9">
    <source>
        <dbReference type="ARBA" id="ARBA00023303"/>
    </source>
</evidence>
<feature type="transmembrane region" description="Helical" evidence="11">
    <location>
        <begin position="242"/>
        <end position="263"/>
    </location>
</feature>
<dbReference type="GO" id="GO:0034707">
    <property type="term" value="C:chloride channel complex"/>
    <property type="evidence" value="ECO:0007669"/>
    <property type="project" value="UniProtKB-KW"/>
</dbReference>